<evidence type="ECO:0000256" key="6">
    <source>
        <dbReference type="ARBA" id="ARBA00023139"/>
    </source>
</evidence>
<dbReference type="PANTHER" id="PTHR35789:SF1">
    <property type="entry name" value="SPORE GERMINATION PROTEIN B3"/>
    <property type="match status" value="1"/>
</dbReference>
<comment type="subcellular location">
    <subcellularLocation>
        <location evidence="1">Membrane</location>
        <topology evidence="1">Lipid-anchor</topology>
    </subcellularLocation>
</comment>
<dbReference type="Pfam" id="PF05504">
    <property type="entry name" value="Spore_GerAC"/>
    <property type="match status" value="1"/>
</dbReference>
<evidence type="ECO:0000259" key="10">
    <source>
        <dbReference type="Pfam" id="PF25198"/>
    </source>
</evidence>
<gene>
    <name evidence="11" type="ORF">SAMN05216231_2767</name>
</gene>
<dbReference type="InterPro" id="IPR046953">
    <property type="entry name" value="Spore_GerAC-like_C"/>
</dbReference>
<evidence type="ECO:0000256" key="1">
    <source>
        <dbReference type="ARBA" id="ARBA00004635"/>
    </source>
</evidence>
<dbReference type="PANTHER" id="PTHR35789">
    <property type="entry name" value="SPORE GERMINATION PROTEIN B3"/>
    <property type="match status" value="1"/>
</dbReference>
<dbReference type="AlphaFoldDB" id="A0A1H1E839"/>
<feature type="domain" description="Spore germination protein N-terminal" evidence="10">
    <location>
        <begin position="25"/>
        <end position="190"/>
    </location>
</feature>
<keyword evidence="6" id="KW-0564">Palmitate</keyword>
<keyword evidence="5" id="KW-0472">Membrane</keyword>
<keyword evidence="4 8" id="KW-0732">Signal</keyword>
<evidence type="ECO:0000256" key="2">
    <source>
        <dbReference type="ARBA" id="ARBA00007886"/>
    </source>
</evidence>
<dbReference type="Gene3D" id="3.30.300.210">
    <property type="entry name" value="Nutrient germinant receptor protein C, domain 3"/>
    <property type="match status" value="1"/>
</dbReference>
<evidence type="ECO:0000256" key="4">
    <source>
        <dbReference type="ARBA" id="ARBA00022729"/>
    </source>
</evidence>
<evidence type="ECO:0000256" key="3">
    <source>
        <dbReference type="ARBA" id="ARBA00022544"/>
    </source>
</evidence>
<keyword evidence="12" id="KW-1185">Reference proteome</keyword>
<dbReference type="InterPro" id="IPR057336">
    <property type="entry name" value="GerAC_N"/>
</dbReference>
<protein>
    <submittedName>
        <fullName evidence="11">Spore germination protein</fullName>
    </submittedName>
</protein>
<evidence type="ECO:0000259" key="9">
    <source>
        <dbReference type="Pfam" id="PF05504"/>
    </source>
</evidence>
<evidence type="ECO:0000313" key="11">
    <source>
        <dbReference type="EMBL" id="SDQ84897.1"/>
    </source>
</evidence>
<dbReference type="EMBL" id="FNKD01000003">
    <property type="protein sequence ID" value="SDQ84897.1"/>
    <property type="molecule type" value="Genomic_DNA"/>
</dbReference>
<dbReference type="Pfam" id="PF25198">
    <property type="entry name" value="Spore_GerAC_N"/>
    <property type="match status" value="1"/>
</dbReference>
<feature type="chain" id="PRO_5038924199" evidence="8">
    <location>
        <begin position="23"/>
        <end position="381"/>
    </location>
</feature>
<keyword evidence="3" id="KW-0309">Germination</keyword>
<dbReference type="NCBIfam" id="TIGR02887">
    <property type="entry name" value="spore_ger_x_C"/>
    <property type="match status" value="1"/>
</dbReference>
<evidence type="ECO:0000313" key="12">
    <source>
        <dbReference type="Proteomes" id="UP000199444"/>
    </source>
</evidence>
<proteinExistence type="inferred from homology"/>
<accession>A0A1H1E839</accession>
<dbReference type="Proteomes" id="UP000199444">
    <property type="component" value="Unassembled WGS sequence"/>
</dbReference>
<reference evidence="11 12" key="1">
    <citation type="submission" date="2016-10" db="EMBL/GenBank/DDBJ databases">
        <authorList>
            <person name="de Groot N.N."/>
        </authorList>
    </citation>
    <scope>NUCLEOTIDE SEQUENCE [LARGE SCALE GENOMIC DNA]</scope>
    <source>
        <strain evidence="11 12">CGMCC 1.10449</strain>
    </source>
</reference>
<evidence type="ECO:0000256" key="8">
    <source>
        <dbReference type="SAM" id="SignalP"/>
    </source>
</evidence>
<dbReference type="STRING" id="553311.SAMN05216231_2767"/>
<dbReference type="GO" id="GO:0016020">
    <property type="term" value="C:membrane"/>
    <property type="evidence" value="ECO:0007669"/>
    <property type="project" value="UniProtKB-SubCell"/>
</dbReference>
<feature type="signal peptide" evidence="8">
    <location>
        <begin position="1"/>
        <end position="22"/>
    </location>
</feature>
<organism evidence="11 12">
    <name type="scientific">Virgibacillus salinus</name>
    <dbReference type="NCBI Taxonomy" id="553311"/>
    <lineage>
        <taxon>Bacteria</taxon>
        <taxon>Bacillati</taxon>
        <taxon>Bacillota</taxon>
        <taxon>Bacilli</taxon>
        <taxon>Bacillales</taxon>
        <taxon>Bacillaceae</taxon>
        <taxon>Virgibacillus</taxon>
    </lineage>
</organism>
<dbReference type="GO" id="GO:0009847">
    <property type="term" value="P:spore germination"/>
    <property type="evidence" value="ECO:0007669"/>
    <property type="project" value="InterPro"/>
</dbReference>
<dbReference type="RefSeq" id="WP_092493553.1">
    <property type="nucleotide sequence ID" value="NZ_FNKD01000003.1"/>
</dbReference>
<name>A0A1H1E839_9BACI</name>
<dbReference type="InterPro" id="IPR008844">
    <property type="entry name" value="Spore_GerAC-like"/>
</dbReference>
<feature type="domain" description="Spore germination GerAC-like C-terminal" evidence="9">
    <location>
        <begin position="201"/>
        <end position="378"/>
    </location>
</feature>
<keyword evidence="7" id="KW-0449">Lipoprotein</keyword>
<dbReference type="PROSITE" id="PS51257">
    <property type="entry name" value="PROKAR_LIPOPROTEIN"/>
    <property type="match status" value="1"/>
</dbReference>
<comment type="similarity">
    <text evidence="2">Belongs to the GerABKC lipoprotein family.</text>
</comment>
<evidence type="ECO:0000256" key="7">
    <source>
        <dbReference type="ARBA" id="ARBA00023288"/>
    </source>
</evidence>
<evidence type="ECO:0000256" key="5">
    <source>
        <dbReference type="ARBA" id="ARBA00023136"/>
    </source>
</evidence>
<dbReference type="InterPro" id="IPR038501">
    <property type="entry name" value="Spore_GerAC_C_sf"/>
</dbReference>
<sequence>MRNILKLVVLSLLLITSLTGCVQTKSIEDLAIINTRGVDIIEDNKIETTLVIYKFDSQNQELSSIVSGEGRTIKGARKNANYKTSFKLTPGQIRLEMFGKETAKKGLLSYIDTQIRDARVSDTMYLALSETTAKDVIIQTQEGSSVHVGKYLYELIEQNVKDNIIPRVTLHDFLQTYYDNGHDPYLPVLSTATKSPTLSAIALFQDDKYVGQVPLSNALLINVFNKSIENATLEVQLPMQPFKKYLKSERLDENDEDTAHALMKVLRGNSKSKITNEQNMQFQTEITFNVTMLELSEEIDLKKPKAKEIFEEEVKKIFKKQYEQLFKNSQELNSDPFGYGTIYRINKHGGKLTDKEWREKFPDINVDFKIDFTLKGHGTTP</sequence>